<dbReference type="InterPro" id="IPR000719">
    <property type="entry name" value="Prot_kinase_dom"/>
</dbReference>
<dbReference type="InterPro" id="IPR051131">
    <property type="entry name" value="NEK_Ser/Thr_kinase_NIMA"/>
</dbReference>
<keyword evidence="3" id="KW-0808">Transferase</keyword>
<comment type="catalytic activity">
    <reaction evidence="7">
        <text>L-threonyl-[protein] + ATP = O-phospho-L-threonyl-[protein] + ADP + H(+)</text>
        <dbReference type="Rhea" id="RHEA:46608"/>
        <dbReference type="Rhea" id="RHEA-COMP:11060"/>
        <dbReference type="Rhea" id="RHEA-COMP:11605"/>
        <dbReference type="ChEBI" id="CHEBI:15378"/>
        <dbReference type="ChEBI" id="CHEBI:30013"/>
        <dbReference type="ChEBI" id="CHEBI:30616"/>
        <dbReference type="ChEBI" id="CHEBI:61977"/>
        <dbReference type="ChEBI" id="CHEBI:456216"/>
        <dbReference type="EC" id="2.7.11.1"/>
    </reaction>
</comment>
<dbReference type="OrthoDB" id="248923at2759"/>
<keyword evidence="6" id="KW-0067">ATP-binding</keyword>
<dbReference type="PROSITE" id="PS00108">
    <property type="entry name" value="PROTEIN_KINASE_ST"/>
    <property type="match status" value="1"/>
</dbReference>
<evidence type="ECO:0000256" key="5">
    <source>
        <dbReference type="ARBA" id="ARBA00022777"/>
    </source>
</evidence>
<dbReference type="Gene3D" id="1.10.510.10">
    <property type="entry name" value="Transferase(Phosphotransferase) domain 1"/>
    <property type="match status" value="1"/>
</dbReference>
<dbReference type="SUPFAM" id="SSF56112">
    <property type="entry name" value="Protein kinase-like (PK-like)"/>
    <property type="match status" value="1"/>
</dbReference>
<name>A0A0M0JS42_9EUKA</name>
<comment type="caution">
    <text evidence="10">The sequence shown here is derived from an EMBL/GenBank/DDBJ whole genome shotgun (WGS) entry which is preliminary data.</text>
</comment>
<dbReference type="PROSITE" id="PS50011">
    <property type="entry name" value="PROTEIN_KINASE_DOM"/>
    <property type="match status" value="1"/>
</dbReference>
<proteinExistence type="predicted"/>
<dbReference type="PANTHER" id="PTHR44899:SF3">
    <property type="entry name" value="SERINE_THREONINE-PROTEIN KINASE NEK1"/>
    <property type="match status" value="1"/>
</dbReference>
<dbReference type="PANTHER" id="PTHR44899">
    <property type="entry name" value="CAMK FAMILY PROTEIN KINASE"/>
    <property type="match status" value="1"/>
</dbReference>
<evidence type="ECO:0000256" key="2">
    <source>
        <dbReference type="ARBA" id="ARBA00022527"/>
    </source>
</evidence>
<evidence type="ECO:0000256" key="8">
    <source>
        <dbReference type="ARBA" id="ARBA00048679"/>
    </source>
</evidence>
<dbReference type="AlphaFoldDB" id="A0A0M0JS42"/>
<evidence type="ECO:0000256" key="4">
    <source>
        <dbReference type="ARBA" id="ARBA00022741"/>
    </source>
</evidence>
<keyword evidence="11" id="KW-1185">Reference proteome</keyword>
<accession>A0A0M0JS42</accession>
<dbReference type="InterPro" id="IPR008271">
    <property type="entry name" value="Ser/Thr_kinase_AS"/>
</dbReference>
<reference evidence="11" key="1">
    <citation type="journal article" date="2015" name="PLoS Genet.">
        <title>Genome Sequence and Transcriptome Analyses of Chrysochromulina tobin: Metabolic Tools for Enhanced Algal Fitness in the Prominent Order Prymnesiales (Haptophyceae).</title>
        <authorList>
            <person name="Hovde B.T."/>
            <person name="Deodato C.R."/>
            <person name="Hunsperger H.M."/>
            <person name="Ryken S.A."/>
            <person name="Yost W."/>
            <person name="Jha R.K."/>
            <person name="Patterson J."/>
            <person name="Monnat R.J. Jr."/>
            <person name="Barlow S.B."/>
            <person name="Starkenburg S.R."/>
            <person name="Cattolico R.A."/>
        </authorList>
    </citation>
    <scope>NUCLEOTIDE SEQUENCE</scope>
    <source>
        <strain evidence="11">CCMP291</strain>
    </source>
</reference>
<keyword evidence="4" id="KW-0547">Nucleotide-binding</keyword>
<evidence type="ECO:0000256" key="1">
    <source>
        <dbReference type="ARBA" id="ARBA00012513"/>
    </source>
</evidence>
<keyword evidence="5 10" id="KW-0418">Kinase</keyword>
<evidence type="ECO:0000313" key="11">
    <source>
        <dbReference type="Proteomes" id="UP000037460"/>
    </source>
</evidence>
<dbReference type="EC" id="2.7.11.1" evidence="1"/>
<dbReference type="GO" id="GO:0004674">
    <property type="term" value="F:protein serine/threonine kinase activity"/>
    <property type="evidence" value="ECO:0007669"/>
    <property type="project" value="UniProtKB-KW"/>
</dbReference>
<evidence type="ECO:0000256" key="6">
    <source>
        <dbReference type="ARBA" id="ARBA00022840"/>
    </source>
</evidence>
<evidence type="ECO:0000313" key="10">
    <source>
        <dbReference type="EMBL" id="KOO29325.1"/>
    </source>
</evidence>
<evidence type="ECO:0000259" key="9">
    <source>
        <dbReference type="PROSITE" id="PS50011"/>
    </source>
</evidence>
<feature type="domain" description="Protein kinase" evidence="9">
    <location>
        <begin position="1"/>
        <end position="83"/>
    </location>
</feature>
<dbReference type="InterPro" id="IPR011009">
    <property type="entry name" value="Kinase-like_dom_sf"/>
</dbReference>
<dbReference type="GO" id="GO:0005524">
    <property type="term" value="F:ATP binding"/>
    <property type="evidence" value="ECO:0007669"/>
    <property type="project" value="UniProtKB-KW"/>
</dbReference>
<organism evidence="10 11">
    <name type="scientific">Chrysochromulina tobinii</name>
    <dbReference type="NCBI Taxonomy" id="1460289"/>
    <lineage>
        <taxon>Eukaryota</taxon>
        <taxon>Haptista</taxon>
        <taxon>Haptophyta</taxon>
        <taxon>Prymnesiophyceae</taxon>
        <taxon>Prymnesiales</taxon>
        <taxon>Chrysochromulinaceae</taxon>
        <taxon>Chrysochromulina</taxon>
    </lineage>
</organism>
<evidence type="ECO:0000256" key="7">
    <source>
        <dbReference type="ARBA" id="ARBA00047899"/>
    </source>
</evidence>
<keyword evidence="2" id="KW-0723">Serine/threonine-protein kinase</keyword>
<protein>
    <recommendedName>
        <fullName evidence="1">non-specific serine/threonine protein kinase</fullName>
        <ecNumber evidence="1">2.7.11.1</ecNumber>
    </recommendedName>
</protein>
<comment type="catalytic activity">
    <reaction evidence="8">
        <text>L-seryl-[protein] + ATP = O-phospho-L-seryl-[protein] + ADP + H(+)</text>
        <dbReference type="Rhea" id="RHEA:17989"/>
        <dbReference type="Rhea" id="RHEA-COMP:9863"/>
        <dbReference type="Rhea" id="RHEA-COMP:11604"/>
        <dbReference type="ChEBI" id="CHEBI:15378"/>
        <dbReference type="ChEBI" id="CHEBI:29999"/>
        <dbReference type="ChEBI" id="CHEBI:30616"/>
        <dbReference type="ChEBI" id="CHEBI:83421"/>
        <dbReference type="ChEBI" id="CHEBI:456216"/>
        <dbReference type="EC" id="2.7.11.1"/>
    </reaction>
</comment>
<sequence>MVAQACSALAYCHHKLFLLHRDIKPQNIFLSASGDVKIGDFGISKCLSASHGLALTKCGSPLYMSPELCSGRPYDRGHRGWTK</sequence>
<dbReference type="Pfam" id="PF00069">
    <property type="entry name" value="Pkinase"/>
    <property type="match status" value="1"/>
</dbReference>
<dbReference type="EMBL" id="JWZX01002432">
    <property type="protein sequence ID" value="KOO29325.1"/>
    <property type="molecule type" value="Genomic_DNA"/>
</dbReference>
<evidence type="ECO:0000256" key="3">
    <source>
        <dbReference type="ARBA" id="ARBA00022679"/>
    </source>
</evidence>
<dbReference type="Proteomes" id="UP000037460">
    <property type="component" value="Unassembled WGS sequence"/>
</dbReference>
<gene>
    <name evidence="10" type="ORF">Ctob_002202</name>
</gene>